<proteinExistence type="predicted"/>
<name>A0AAU1IAY6_9ACTN</name>
<evidence type="ECO:0008006" key="3">
    <source>
        <dbReference type="Google" id="ProtNLM"/>
    </source>
</evidence>
<reference evidence="2" key="1">
    <citation type="submission" date="2022-10" db="EMBL/GenBank/DDBJ databases">
        <title>The complete genomes of actinobacterial strains from the NBC collection.</title>
        <authorList>
            <person name="Joergensen T.S."/>
            <person name="Alvarez Arevalo M."/>
            <person name="Sterndorff E.B."/>
            <person name="Faurdal D."/>
            <person name="Vuksanovic O."/>
            <person name="Mourched A.-S."/>
            <person name="Charusanti P."/>
            <person name="Shaw S."/>
            <person name="Blin K."/>
            <person name="Weber T."/>
        </authorList>
    </citation>
    <scope>NUCLEOTIDE SEQUENCE</scope>
    <source>
        <strain evidence="2">NBC 00180</strain>
    </source>
</reference>
<evidence type="ECO:0000313" key="2">
    <source>
        <dbReference type="EMBL" id="WTP91329.1"/>
    </source>
</evidence>
<evidence type="ECO:0000256" key="1">
    <source>
        <dbReference type="SAM" id="MobiDB-lite"/>
    </source>
</evidence>
<dbReference type="EMBL" id="CP108140">
    <property type="protein sequence ID" value="WTP91329.1"/>
    <property type="molecule type" value="Genomic_DNA"/>
</dbReference>
<dbReference type="AlphaFoldDB" id="A0AAU1IAY6"/>
<sequence length="698" mass="73975">MTEWNPWEFELDDGSWIDADDSSSGRQPQQAAVRTPAPGAQSLFGQSATSQERVWNALNGLGDPDVWTGQGVTEELGSDALRVLKEVADSYGITVAGNEDLASLVVAHLAAEAAAAAGPPTAVAYAAVPTTAPAPYTSAGIGSDTQLFQWCFDNGYASSPYQQVCAGVMAQWQFGTQDMDGWLLRLAARFGLPTAGTDAEGLWQAIVTSSTPAAGQQHPATAPPPGTGHTATTTVYQNQAQDGDRDQSDDTVVLWCVGEPQLQVLTFDALAAHLAQWDLSRERVQHSLARIAYSSNVSLQGLEDWDQAWKAIVAKEQSLSGAGQGTPGPVPAAAPAPDLEALVNACLARGLPLHTALADISGTAHVRQIDVANYIIALARHRRGRTYTDPETAYHDLQKTVVPQPKPQPQPTRKRQRYQPDGYEAWLLSAALSTDNLRQIAQQAPADAPTTDTGIQNAIRVLGGKRGLKGTAQEIRGRLKALAASGALQNPDLYRPAPAPPPAAQHVQHTLDDLTEVQRWLLSAALSTHSPREIAQQTGPVGKPTTDAGIKAAIATLGRHNFGLQGSAVEIRGRLKALAASGALQNPDLYRPAPAPPPAAQQVQHALDDLTEVQWWLLGAALSNDLLKDIAATAANMRAGAAANIKSAPLPPPTTTGIHTAILQLGKKLGLAGTSDRIREQLRQLEAQGVFRDPGTYR</sequence>
<feature type="compositionally biased region" description="Polar residues" evidence="1">
    <location>
        <begin position="22"/>
        <end position="32"/>
    </location>
</feature>
<accession>A0AAU1IAY6</accession>
<organism evidence="2">
    <name type="scientific">Streptomyces sp. NBC_00180</name>
    <dbReference type="NCBI Taxonomy" id="2903632"/>
    <lineage>
        <taxon>Bacteria</taxon>
        <taxon>Bacillati</taxon>
        <taxon>Actinomycetota</taxon>
        <taxon>Actinomycetes</taxon>
        <taxon>Kitasatosporales</taxon>
        <taxon>Streptomycetaceae</taxon>
        <taxon>Streptomyces</taxon>
    </lineage>
</organism>
<feature type="region of interest" description="Disordered" evidence="1">
    <location>
        <begin position="213"/>
        <end position="232"/>
    </location>
</feature>
<gene>
    <name evidence="2" type="ORF">OG477_41125</name>
</gene>
<protein>
    <recommendedName>
        <fullName evidence="3">DNA-binding protein</fullName>
    </recommendedName>
</protein>
<feature type="region of interest" description="Disordered" evidence="1">
    <location>
        <begin position="13"/>
        <end position="46"/>
    </location>
</feature>